<evidence type="ECO:0000256" key="1">
    <source>
        <dbReference type="SAM" id="SignalP"/>
    </source>
</evidence>
<comment type="caution">
    <text evidence="2">The sequence shown here is derived from an EMBL/GenBank/DDBJ whole genome shotgun (WGS) entry which is preliminary data.</text>
</comment>
<dbReference type="AlphaFoldDB" id="A0AAN9FCQ1"/>
<feature type="chain" id="PRO_5042914126" evidence="1">
    <location>
        <begin position="27"/>
        <end position="118"/>
    </location>
</feature>
<evidence type="ECO:0000313" key="2">
    <source>
        <dbReference type="EMBL" id="KAK7273917.1"/>
    </source>
</evidence>
<name>A0AAN9FCQ1_CROPI</name>
<keyword evidence="1" id="KW-0732">Signal</keyword>
<dbReference type="EMBL" id="JAYWIO010000003">
    <property type="protein sequence ID" value="KAK7273917.1"/>
    <property type="molecule type" value="Genomic_DNA"/>
</dbReference>
<reference evidence="2 3" key="1">
    <citation type="submission" date="2024-01" db="EMBL/GenBank/DDBJ databases">
        <title>The genomes of 5 underutilized Papilionoideae crops provide insights into root nodulation and disease resistanc.</title>
        <authorList>
            <person name="Yuan L."/>
        </authorList>
    </citation>
    <scope>NUCLEOTIDE SEQUENCE [LARGE SCALE GENOMIC DNA]</scope>
    <source>
        <strain evidence="2">ZHUSHIDOU_FW_LH</strain>
        <tissue evidence="2">Leaf</tissue>
    </source>
</reference>
<proteinExistence type="predicted"/>
<sequence>MQPSLTVGRDKCGFLLAMVILNSVRANSMVQKGYEECMLSFTNSSLKVRESSSVVLNQALSSTLPSVFNYSTMPKPNKDMLGKGRRSRARVLILPFLLKQELWPAGILFFGEQLLLLF</sequence>
<dbReference type="Proteomes" id="UP001372338">
    <property type="component" value="Unassembled WGS sequence"/>
</dbReference>
<evidence type="ECO:0000313" key="3">
    <source>
        <dbReference type="Proteomes" id="UP001372338"/>
    </source>
</evidence>
<feature type="signal peptide" evidence="1">
    <location>
        <begin position="1"/>
        <end position="26"/>
    </location>
</feature>
<organism evidence="2 3">
    <name type="scientific">Crotalaria pallida</name>
    <name type="common">Smooth rattlebox</name>
    <name type="synonym">Crotalaria striata</name>
    <dbReference type="NCBI Taxonomy" id="3830"/>
    <lineage>
        <taxon>Eukaryota</taxon>
        <taxon>Viridiplantae</taxon>
        <taxon>Streptophyta</taxon>
        <taxon>Embryophyta</taxon>
        <taxon>Tracheophyta</taxon>
        <taxon>Spermatophyta</taxon>
        <taxon>Magnoliopsida</taxon>
        <taxon>eudicotyledons</taxon>
        <taxon>Gunneridae</taxon>
        <taxon>Pentapetalae</taxon>
        <taxon>rosids</taxon>
        <taxon>fabids</taxon>
        <taxon>Fabales</taxon>
        <taxon>Fabaceae</taxon>
        <taxon>Papilionoideae</taxon>
        <taxon>50 kb inversion clade</taxon>
        <taxon>genistoids sensu lato</taxon>
        <taxon>core genistoids</taxon>
        <taxon>Crotalarieae</taxon>
        <taxon>Crotalaria</taxon>
    </lineage>
</organism>
<gene>
    <name evidence="2" type="ORF">RIF29_14984</name>
</gene>
<keyword evidence="3" id="KW-1185">Reference proteome</keyword>
<accession>A0AAN9FCQ1</accession>
<protein>
    <submittedName>
        <fullName evidence="2">Uncharacterized protein</fullName>
    </submittedName>
</protein>